<dbReference type="Proteomes" id="UP001172457">
    <property type="component" value="Chromosome 3"/>
</dbReference>
<evidence type="ECO:0000313" key="2">
    <source>
        <dbReference type="Proteomes" id="UP001172457"/>
    </source>
</evidence>
<dbReference type="EMBL" id="JARYMX010000003">
    <property type="protein sequence ID" value="KAJ9556598.1"/>
    <property type="molecule type" value="Genomic_DNA"/>
</dbReference>
<comment type="caution">
    <text evidence="1">The sequence shown here is derived from an EMBL/GenBank/DDBJ whole genome shotgun (WGS) entry which is preliminary data.</text>
</comment>
<reference evidence="1" key="1">
    <citation type="submission" date="2023-03" db="EMBL/GenBank/DDBJ databases">
        <title>Chromosome-scale reference genome and RAD-based genetic map of yellow starthistle (Centaurea solstitialis) reveal putative structural variation and QTLs associated with invader traits.</title>
        <authorList>
            <person name="Reatini B."/>
            <person name="Cang F.A."/>
            <person name="Jiang Q."/>
            <person name="Mckibben M.T.W."/>
            <person name="Barker M.S."/>
            <person name="Rieseberg L.H."/>
            <person name="Dlugosch K.M."/>
        </authorList>
    </citation>
    <scope>NUCLEOTIDE SEQUENCE</scope>
    <source>
        <strain evidence="1">CAN-66</strain>
        <tissue evidence="1">Leaf</tissue>
    </source>
</reference>
<protein>
    <submittedName>
        <fullName evidence="1">Uncharacterized protein</fullName>
    </submittedName>
</protein>
<keyword evidence="2" id="KW-1185">Reference proteome</keyword>
<dbReference type="AlphaFoldDB" id="A0AA38TTR7"/>
<name>A0AA38TTR7_9ASTR</name>
<proteinExistence type="predicted"/>
<evidence type="ECO:0000313" key="1">
    <source>
        <dbReference type="EMBL" id="KAJ9556598.1"/>
    </source>
</evidence>
<sequence>MKEEDGTIDQNYSHHLLLLMIHRIAIALQVRLENVVDPTLTWASSTPLYQDNTIWEAKSHEGRKHPYMDSPRFPYVSMRFGQRDISTTLSIDMLELISTPFFFVTPPPNSFSDILSQCRMISDLSFCPPVDRKETDMINVSMLFGQMQRSMLLQSDTFNVLRDIRPLPKLSSSFSPKLTKFSQ</sequence>
<gene>
    <name evidence="1" type="ORF">OSB04_011212</name>
</gene>
<accession>A0AA38TTR7</accession>
<organism evidence="1 2">
    <name type="scientific">Centaurea solstitialis</name>
    <name type="common">yellow star-thistle</name>
    <dbReference type="NCBI Taxonomy" id="347529"/>
    <lineage>
        <taxon>Eukaryota</taxon>
        <taxon>Viridiplantae</taxon>
        <taxon>Streptophyta</taxon>
        <taxon>Embryophyta</taxon>
        <taxon>Tracheophyta</taxon>
        <taxon>Spermatophyta</taxon>
        <taxon>Magnoliopsida</taxon>
        <taxon>eudicotyledons</taxon>
        <taxon>Gunneridae</taxon>
        <taxon>Pentapetalae</taxon>
        <taxon>asterids</taxon>
        <taxon>campanulids</taxon>
        <taxon>Asterales</taxon>
        <taxon>Asteraceae</taxon>
        <taxon>Carduoideae</taxon>
        <taxon>Cardueae</taxon>
        <taxon>Centaureinae</taxon>
        <taxon>Centaurea</taxon>
    </lineage>
</organism>